<evidence type="ECO:0000313" key="3">
    <source>
        <dbReference type="Proteomes" id="UP000647017"/>
    </source>
</evidence>
<feature type="domain" description="NAD-dependent epimerase/dehydratase" evidence="1">
    <location>
        <begin position="14"/>
        <end position="89"/>
    </location>
</feature>
<sequence length="362" mass="36991">MIGVRRATGDGGVIAVVGASGAVGRATVRHLGASGGALRLGARRPIEKQTSTTVTRVDVEDPAALHDFCSGAAVVANCAGPSGVVGDRVARVALAVGAHYVDPAGDDRLAALVAPLTAGSDRCAVLSAGMMPGLSGVLPRYLIGTLPTPARWLTGHVGGRDHFSPAGAADYLRADEFGTVHAVWHAGHLVPSAPTGRAASVPFFPEPVLSTPFLSTEAVRIAAATGLTEVRWHSVYADGHLAALLRGAASPDQPTSEALRRAARLDLFGRSPYQVIVVEAGGDDGSARAVALWGRGASELTGAMVAHCASRLRDEGGPPGTHHAADLLDPVATVTAMRHAEAVTRIVEVDSTGGLRVREGTL</sequence>
<reference evidence="2 3" key="1">
    <citation type="submission" date="2021-01" db="EMBL/GenBank/DDBJ databases">
        <title>Whole genome shotgun sequence of Verrucosispora andamanensis NBRC 109075.</title>
        <authorList>
            <person name="Komaki H."/>
            <person name="Tamura T."/>
        </authorList>
    </citation>
    <scope>NUCLEOTIDE SEQUENCE [LARGE SCALE GENOMIC DNA]</scope>
    <source>
        <strain evidence="2 3">NBRC 109075</strain>
    </source>
</reference>
<dbReference type="PANTHER" id="PTHR43781">
    <property type="entry name" value="SACCHAROPINE DEHYDROGENASE"/>
    <property type="match status" value="1"/>
</dbReference>
<dbReference type="InterPro" id="IPR036291">
    <property type="entry name" value="NAD(P)-bd_dom_sf"/>
</dbReference>
<evidence type="ECO:0000313" key="2">
    <source>
        <dbReference type="EMBL" id="GIJ08920.1"/>
    </source>
</evidence>
<accession>A0ABQ4HTH6</accession>
<dbReference type="Proteomes" id="UP000647017">
    <property type="component" value="Unassembled WGS sequence"/>
</dbReference>
<comment type="caution">
    <text evidence="2">The sequence shown here is derived from an EMBL/GenBank/DDBJ whole genome shotgun (WGS) entry which is preliminary data.</text>
</comment>
<dbReference type="PANTHER" id="PTHR43781:SF1">
    <property type="entry name" value="SACCHAROPINE DEHYDROGENASE"/>
    <property type="match status" value="1"/>
</dbReference>
<proteinExistence type="predicted"/>
<dbReference type="SUPFAM" id="SSF51735">
    <property type="entry name" value="NAD(P)-binding Rossmann-fold domains"/>
    <property type="match status" value="1"/>
</dbReference>
<dbReference type="EMBL" id="BOOZ01000009">
    <property type="protein sequence ID" value="GIJ08920.1"/>
    <property type="molecule type" value="Genomic_DNA"/>
</dbReference>
<gene>
    <name evidence="2" type="ORF">Van01_21340</name>
</gene>
<dbReference type="Gene3D" id="3.40.50.720">
    <property type="entry name" value="NAD(P)-binding Rossmann-like Domain"/>
    <property type="match status" value="1"/>
</dbReference>
<keyword evidence="3" id="KW-1185">Reference proteome</keyword>
<dbReference type="InterPro" id="IPR001509">
    <property type="entry name" value="Epimerase_deHydtase"/>
</dbReference>
<evidence type="ECO:0000259" key="1">
    <source>
        <dbReference type="Pfam" id="PF01370"/>
    </source>
</evidence>
<dbReference type="Pfam" id="PF01370">
    <property type="entry name" value="Epimerase"/>
    <property type="match status" value="1"/>
</dbReference>
<protein>
    <submittedName>
        <fullName evidence="2">Epimerase</fullName>
    </submittedName>
</protein>
<organism evidence="2 3">
    <name type="scientific">Micromonospora andamanensis</name>
    <dbReference type="NCBI Taxonomy" id="1287068"/>
    <lineage>
        <taxon>Bacteria</taxon>
        <taxon>Bacillati</taxon>
        <taxon>Actinomycetota</taxon>
        <taxon>Actinomycetes</taxon>
        <taxon>Micromonosporales</taxon>
        <taxon>Micromonosporaceae</taxon>
        <taxon>Micromonospora</taxon>
    </lineage>
</organism>
<name>A0ABQ4HTH6_9ACTN</name>